<comment type="caution">
    <text evidence="2">The sequence shown here is derived from an EMBL/GenBank/DDBJ whole genome shotgun (WGS) entry which is preliminary data.</text>
</comment>
<proteinExistence type="predicted"/>
<dbReference type="SUPFAM" id="SSF52540">
    <property type="entry name" value="P-loop containing nucleoside triphosphate hydrolases"/>
    <property type="match status" value="1"/>
</dbReference>
<dbReference type="Gene3D" id="3.40.50.300">
    <property type="entry name" value="P-loop containing nucleotide triphosphate hydrolases"/>
    <property type="match status" value="1"/>
</dbReference>
<evidence type="ECO:0000313" key="3">
    <source>
        <dbReference type="Proteomes" id="UP000538196"/>
    </source>
</evidence>
<feature type="domain" description="Phosphoribulokinase/uridine kinase" evidence="1">
    <location>
        <begin position="12"/>
        <end position="123"/>
    </location>
</feature>
<organism evidence="2 3">
    <name type="scientific">Leifsonia aquatica</name>
    <name type="common">Corynebacterium aquaticum</name>
    <dbReference type="NCBI Taxonomy" id="144185"/>
    <lineage>
        <taxon>Bacteria</taxon>
        <taxon>Bacillati</taxon>
        <taxon>Actinomycetota</taxon>
        <taxon>Actinomycetes</taxon>
        <taxon>Micrococcales</taxon>
        <taxon>Microbacteriaceae</taxon>
        <taxon>Leifsonia</taxon>
    </lineage>
</organism>
<dbReference type="GO" id="GO:0016301">
    <property type="term" value="F:kinase activity"/>
    <property type="evidence" value="ECO:0007669"/>
    <property type="project" value="UniProtKB-KW"/>
</dbReference>
<sequence length="214" mass="23902">MAELLARHERVILGVAGSPGAGKSTLATQVVEHFSGRGVPAAWVPMDGFHLADIELDRLDRRRFKGAIDTFDAHGYLATIERIAREMGNTVYAPAFDRAIEEPIAGSVPVLPGTRLVVTEGNYLLDESEPWNRVPDVLTEIWFVDVDDGLRRERLIRRHIRFGKTPAEARDWVRAVDEPNARRIHRTRFRAALIVSPDALPSDIESTDYAQGKA</sequence>
<keyword evidence="3" id="KW-1185">Reference proteome</keyword>
<name>A0A7W4YL18_LEIAQ</name>
<reference evidence="2 3" key="1">
    <citation type="submission" date="2020-08" db="EMBL/GenBank/DDBJ databases">
        <title>Sequencing the genomes of 1000 actinobacteria strains.</title>
        <authorList>
            <person name="Klenk H.-P."/>
        </authorList>
    </citation>
    <scope>NUCLEOTIDE SEQUENCE [LARGE SCALE GENOMIC DNA]</scope>
    <source>
        <strain evidence="2 3">DSM 20146</strain>
    </source>
</reference>
<dbReference type="InterPro" id="IPR006083">
    <property type="entry name" value="PRK/URK"/>
</dbReference>
<evidence type="ECO:0000259" key="1">
    <source>
        <dbReference type="Pfam" id="PF00485"/>
    </source>
</evidence>
<accession>A0A7W4YL18</accession>
<keyword evidence="2" id="KW-0418">Kinase</keyword>
<dbReference type="PANTHER" id="PTHR10285">
    <property type="entry name" value="URIDINE KINASE"/>
    <property type="match status" value="1"/>
</dbReference>
<dbReference type="Proteomes" id="UP000538196">
    <property type="component" value="Unassembled WGS sequence"/>
</dbReference>
<gene>
    <name evidence="2" type="ORF">FHX33_002984</name>
</gene>
<protein>
    <submittedName>
        <fullName evidence="2">Pantothenate kinase</fullName>
    </submittedName>
</protein>
<dbReference type="GO" id="GO:0005524">
    <property type="term" value="F:ATP binding"/>
    <property type="evidence" value="ECO:0007669"/>
    <property type="project" value="InterPro"/>
</dbReference>
<keyword evidence="2" id="KW-0808">Transferase</keyword>
<dbReference type="Pfam" id="PF00485">
    <property type="entry name" value="PRK"/>
    <property type="match status" value="1"/>
</dbReference>
<dbReference type="EMBL" id="JACHVP010000003">
    <property type="protein sequence ID" value="MBB2968214.1"/>
    <property type="molecule type" value="Genomic_DNA"/>
</dbReference>
<dbReference type="InterPro" id="IPR027417">
    <property type="entry name" value="P-loop_NTPase"/>
</dbReference>
<dbReference type="AlphaFoldDB" id="A0A7W4YL18"/>
<dbReference type="NCBIfam" id="NF006743">
    <property type="entry name" value="PRK09270.1-2"/>
    <property type="match status" value="1"/>
</dbReference>
<dbReference type="RefSeq" id="WP_039921283.1">
    <property type="nucleotide sequence ID" value="NZ_JACHVP010000003.1"/>
</dbReference>
<evidence type="ECO:0000313" key="2">
    <source>
        <dbReference type="EMBL" id="MBB2968214.1"/>
    </source>
</evidence>